<evidence type="ECO:0000313" key="1">
    <source>
        <dbReference type="EMBL" id="WMV50274.1"/>
    </source>
</evidence>
<organism evidence="1 2">
    <name type="scientific">Solanum verrucosum</name>
    <dbReference type="NCBI Taxonomy" id="315347"/>
    <lineage>
        <taxon>Eukaryota</taxon>
        <taxon>Viridiplantae</taxon>
        <taxon>Streptophyta</taxon>
        <taxon>Embryophyta</taxon>
        <taxon>Tracheophyta</taxon>
        <taxon>Spermatophyta</taxon>
        <taxon>Magnoliopsida</taxon>
        <taxon>eudicotyledons</taxon>
        <taxon>Gunneridae</taxon>
        <taxon>Pentapetalae</taxon>
        <taxon>asterids</taxon>
        <taxon>lamiids</taxon>
        <taxon>Solanales</taxon>
        <taxon>Solanaceae</taxon>
        <taxon>Solanoideae</taxon>
        <taxon>Solaneae</taxon>
        <taxon>Solanum</taxon>
    </lineage>
</organism>
<accession>A0AAF0UQQ0</accession>
<dbReference type="Proteomes" id="UP001234989">
    <property type="component" value="Chromosome 10"/>
</dbReference>
<sequence>MPKIHYGIRNGSQVPVTSRVYTRVITNMASEHKVQEF</sequence>
<dbReference type="AlphaFoldDB" id="A0AAF0UQQ0"/>
<proteinExistence type="predicted"/>
<name>A0AAF0UQQ0_SOLVR</name>
<keyword evidence="2" id="KW-1185">Reference proteome</keyword>
<evidence type="ECO:0000313" key="2">
    <source>
        <dbReference type="Proteomes" id="UP001234989"/>
    </source>
</evidence>
<gene>
    <name evidence="1" type="ORF">MTR67_043659</name>
</gene>
<reference evidence="1" key="1">
    <citation type="submission" date="2023-08" db="EMBL/GenBank/DDBJ databases">
        <title>A de novo genome assembly of Solanum verrucosum Schlechtendal, a Mexican diploid species geographically isolated from the other diploid A-genome species in potato relatives.</title>
        <authorList>
            <person name="Hosaka K."/>
        </authorList>
    </citation>
    <scope>NUCLEOTIDE SEQUENCE</scope>
    <source>
        <tissue evidence="1">Young leaves</tissue>
    </source>
</reference>
<dbReference type="EMBL" id="CP133621">
    <property type="protein sequence ID" value="WMV50274.1"/>
    <property type="molecule type" value="Genomic_DNA"/>
</dbReference>
<protein>
    <submittedName>
        <fullName evidence="1">Uncharacterized protein</fullName>
    </submittedName>
</protein>